<dbReference type="Pfam" id="PF11374">
    <property type="entry name" value="DUF3176"/>
    <property type="match status" value="1"/>
</dbReference>
<keyword evidence="2" id="KW-1133">Transmembrane helix</keyword>
<dbReference type="EMBL" id="JAUKUD010000001">
    <property type="protein sequence ID" value="KAK0753190.1"/>
    <property type="molecule type" value="Genomic_DNA"/>
</dbReference>
<feature type="transmembrane region" description="Helical" evidence="2">
    <location>
        <begin position="78"/>
        <end position="100"/>
    </location>
</feature>
<keyword evidence="4" id="KW-1185">Reference proteome</keyword>
<dbReference type="AlphaFoldDB" id="A0AA40F8Q9"/>
<feature type="transmembrane region" description="Helical" evidence="2">
    <location>
        <begin position="187"/>
        <end position="205"/>
    </location>
</feature>
<feature type="transmembrane region" description="Helical" evidence="2">
    <location>
        <begin position="112"/>
        <end position="133"/>
    </location>
</feature>
<evidence type="ECO:0000313" key="3">
    <source>
        <dbReference type="EMBL" id="KAK0753190.1"/>
    </source>
</evidence>
<proteinExistence type="predicted"/>
<keyword evidence="2" id="KW-0812">Transmembrane</keyword>
<feature type="compositionally biased region" description="Low complexity" evidence="1">
    <location>
        <begin position="521"/>
        <end position="547"/>
    </location>
</feature>
<dbReference type="PANTHER" id="PTHR35394:SF5">
    <property type="entry name" value="DUF3176 DOMAIN-CONTAINING PROTEIN"/>
    <property type="match status" value="1"/>
</dbReference>
<accession>A0AA40F8Q9</accession>
<name>A0AA40F8Q9_9PEZI</name>
<reference evidence="3" key="1">
    <citation type="submission" date="2023-06" db="EMBL/GenBank/DDBJ databases">
        <title>Genome-scale phylogeny and comparative genomics of the fungal order Sordariales.</title>
        <authorList>
            <consortium name="Lawrence Berkeley National Laboratory"/>
            <person name="Hensen N."/>
            <person name="Bonometti L."/>
            <person name="Westerberg I."/>
            <person name="Brannstrom I.O."/>
            <person name="Guillou S."/>
            <person name="Cros-Aarteil S."/>
            <person name="Calhoun S."/>
            <person name="Haridas S."/>
            <person name="Kuo A."/>
            <person name="Mondo S."/>
            <person name="Pangilinan J."/>
            <person name="Riley R."/>
            <person name="LaButti K."/>
            <person name="Andreopoulos B."/>
            <person name="Lipzen A."/>
            <person name="Chen C."/>
            <person name="Yanf M."/>
            <person name="Daum C."/>
            <person name="Ng V."/>
            <person name="Clum A."/>
            <person name="Steindorff A."/>
            <person name="Ohm R."/>
            <person name="Martin F."/>
            <person name="Silar P."/>
            <person name="Natvig D."/>
            <person name="Lalanne C."/>
            <person name="Gautier V."/>
            <person name="Ament-velasquez S.L."/>
            <person name="Kruys A."/>
            <person name="Hutchinson M.I."/>
            <person name="Powell A.J."/>
            <person name="Barry K."/>
            <person name="Miller A.N."/>
            <person name="Grigoriev I.V."/>
            <person name="Debuchy R."/>
            <person name="Gladieux P."/>
            <person name="Thoren M.H."/>
            <person name="Johannesson H."/>
        </authorList>
    </citation>
    <scope>NUCLEOTIDE SEQUENCE</scope>
    <source>
        <strain evidence="3">SMH3187-1</strain>
    </source>
</reference>
<protein>
    <submittedName>
        <fullName evidence="3">Uncharacterized protein</fullName>
    </submittedName>
</protein>
<sequence>MAHHAPFAQLAVDVDDKISSMTPEVVYIDHPLPTPSPGMDNKFDTLLSPSATMYEKASDDAGSLFSNQNNRKPIWKQWLVEGLLCLASLGSFIIITTVLAVHNGKALPEMPIGITLNTFLAFFTTFTKAAFMVPISEALSQWKWNLLVVDETKGQSRSLSTFGTLDSASRGIWGSWMVLRDFKWRHFISLAAFFSMISIFTSPITQQMIAYKTRPAPIPNGIADVPITRTYTQDPAGIVHPEELTQAVFRGMSSHPSTPILPVAATCGAANCTFSRYTTLAMCMKMRDITPLLTVTELQNTTSPMWTGGRNWERAVLAGNGTTAWNASLPNGISFITPLSYSFALTGHNETLSFTTPADQDANYNALAHYFAIWSNAGNVSYPGFDRASNPTPWPFIAYEVLYHLCVNTYETTFSGGQSNTTLVSSSAVPAARADNEPLYNLGCVPKRNLIFDTCDYLDLTANRTYLADPTDPAAPPFAMDREVGASLTLKLYFDVLLTFLADGIGRNAAVYNNRNPSTPPSTAATSPTPRTKPATSPSTSPTSPPP</sequence>
<feature type="region of interest" description="Disordered" evidence="1">
    <location>
        <begin position="511"/>
        <end position="547"/>
    </location>
</feature>
<dbReference type="PANTHER" id="PTHR35394">
    <property type="entry name" value="DUF3176 DOMAIN-CONTAINING PROTEIN"/>
    <property type="match status" value="1"/>
</dbReference>
<gene>
    <name evidence="3" type="ORF">B0T18DRAFT_385298</name>
</gene>
<organism evidence="3 4">
    <name type="scientific">Schizothecium vesticola</name>
    <dbReference type="NCBI Taxonomy" id="314040"/>
    <lineage>
        <taxon>Eukaryota</taxon>
        <taxon>Fungi</taxon>
        <taxon>Dikarya</taxon>
        <taxon>Ascomycota</taxon>
        <taxon>Pezizomycotina</taxon>
        <taxon>Sordariomycetes</taxon>
        <taxon>Sordariomycetidae</taxon>
        <taxon>Sordariales</taxon>
        <taxon>Schizotheciaceae</taxon>
        <taxon>Schizothecium</taxon>
    </lineage>
</organism>
<evidence type="ECO:0000256" key="1">
    <source>
        <dbReference type="SAM" id="MobiDB-lite"/>
    </source>
</evidence>
<keyword evidence="2" id="KW-0472">Membrane</keyword>
<dbReference type="Proteomes" id="UP001172155">
    <property type="component" value="Unassembled WGS sequence"/>
</dbReference>
<comment type="caution">
    <text evidence="3">The sequence shown here is derived from an EMBL/GenBank/DDBJ whole genome shotgun (WGS) entry which is preliminary data.</text>
</comment>
<evidence type="ECO:0000313" key="4">
    <source>
        <dbReference type="Proteomes" id="UP001172155"/>
    </source>
</evidence>
<evidence type="ECO:0000256" key="2">
    <source>
        <dbReference type="SAM" id="Phobius"/>
    </source>
</evidence>
<dbReference type="InterPro" id="IPR021514">
    <property type="entry name" value="DUF3176"/>
</dbReference>